<accession>A0A6A6P2A3</accession>
<name>A0A6A6P2A3_9PEZI</name>
<sequence>MYQSWRVIVRFSVISPFAVLAARLRHMLSSRPNPPGRTAFSSGSVSLVVFRTSPVNRKALEGVCQLVYSSKFQCT</sequence>
<protein>
    <submittedName>
        <fullName evidence="1">Uncharacterized protein</fullName>
    </submittedName>
</protein>
<proteinExistence type="predicted"/>
<dbReference type="EMBL" id="MU001678">
    <property type="protein sequence ID" value="KAF2458086.1"/>
    <property type="molecule type" value="Genomic_DNA"/>
</dbReference>
<reference evidence="1" key="1">
    <citation type="journal article" date="2020" name="Stud. Mycol.">
        <title>101 Dothideomycetes genomes: a test case for predicting lifestyles and emergence of pathogens.</title>
        <authorList>
            <person name="Haridas S."/>
            <person name="Albert R."/>
            <person name="Binder M."/>
            <person name="Bloem J."/>
            <person name="Labutti K."/>
            <person name="Salamov A."/>
            <person name="Andreopoulos B."/>
            <person name="Baker S."/>
            <person name="Barry K."/>
            <person name="Bills G."/>
            <person name="Bluhm B."/>
            <person name="Cannon C."/>
            <person name="Castanera R."/>
            <person name="Culley D."/>
            <person name="Daum C."/>
            <person name="Ezra D."/>
            <person name="Gonzalez J."/>
            <person name="Henrissat B."/>
            <person name="Kuo A."/>
            <person name="Liang C."/>
            <person name="Lipzen A."/>
            <person name="Lutzoni F."/>
            <person name="Magnuson J."/>
            <person name="Mondo S."/>
            <person name="Nolan M."/>
            <person name="Ohm R."/>
            <person name="Pangilinan J."/>
            <person name="Park H.-J."/>
            <person name="Ramirez L."/>
            <person name="Alfaro M."/>
            <person name="Sun H."/>
            <person name="Tritt A."/>
            <person name="Yoshinaga Y."/>
            <person name="Zwiers L.-H."/>
            <person name="Turgeon B."/>
            <person name="Goodwin S."/>
            <person name="Spatafora J."/>
            <person name="Crous P."/>
            <person name="Grigoriev I."/>
        </authorList>
    </citation>
    <scope>NUCLEOTIDE SEQUENCE</scope>
    <source>
        <strain evidence="1">ATCC 16933</strain>
    </source>
</reference>
<keyword evidence="2" id="KW-1185">Reference proteome</keyword>
<dbReference type="AlphaFoldDB" id="A0A6A6P2A3"/>
<dbReference type="Proteomes" id="UP000799766">
    <property type="component" value="Unassembled WGS sequence"/>
</dbReference>
<evidence type="ECO:0000313" key="2">
    <source>
        <dbReference type="Proteomes" id="UP000799766"/>
    </source>
</evidence>
<organism evidence="1 2">
    <name type="scientific">Lineolata rhizophorae</name>
    <dbReference type="NCBI Taxonomy" id="578093"/>
    <lineage>
        <taxon>Eukaryota</taxon>
        <taxon>Fungi</taxon>
        <taxon>Dikarya</taxon>
        <taxon>Ascomycota</taxon>
        <taxon>Pezizomycotina</taxon>
        <taxon>Dothideomycetes</taxon>
        <taxon>Dothideomycetes incertae sedis</taxon>
        <taxon>Lineolatales</taxon>
        <taxon>Lineolataceae</taxon>
        <taxon>Lineolata</taxon>
    </lineage>
</organism>
<evidence type="ECO:0000313" key="1">
    <source>
        <dbReference type="EMBL" id="KAF2458086.1"/>
    </source>
</evidence>
<gene>
    <name evidence="1" type="ORF">BDY21DRAFT_341485</name>
</gene>